<comment type="caution">
    <text evidence="3">The sequence shown here is derived from an EMBL/GenBank/DDBJ whole genome shotgun (WGS) entry which is preliminary data.</text>
</comment>
<keyword evidence="4" id="KW-1185">Reference proteome</keyword>
<dbReference type="AlphaFoldDB" id="A0A9P6JL05"/>
<reference evidence="3" key="1">
    <citation type="submission" date="2020-11" db="EMBL/GenBank/DDBJ databases">
        <authorList>
            <consortium name="DOE Joint Genome Institute"/>
            <person name="Ahrendt S."/>
            <person name="Riley R."/>
            <person name="Andreopoulos W."/>
            <person name="Labutti K."/>
            <person name="Pangilinan J."/>
            <person name="Ruiz-Duenas F.J."/>
            <person name="Barrasa J.M."/>
            <person name="Sanchez-Garcia M."/>
            <person name="Camarero S."/>
            <person name="Miyauchi S."/>
            <person name="Serrano A."/>
            <person name="Linde D."/>
            <person name="Babiker R."/>
            <person name="Drula E."/>
            <person name="Ayuso-Fernandez I."/>
            <person name="Pacheco R."/>
            <person name="Padilla G."/>
            <person name="Ferreira P."/>
            <person name="Barriuso J."/>
            <person name="Kellner H."/>
            <person name="Castanera R."/>
            <person name="Alfaro M."/>
            <person name="Ramirez L."/>
            <person name="Pisabarro A.G."/>
            <person name="Kuo A."/>
            <person name="Tritt A."/>
            <person name="Lipzen A."/>
            <person name="He G."/>
            <person name="Yan M."/>
            <person name="Ng V."/>
            <person name="Cullen D."/>
            <person name="Martin F."/>
            <person name="Rosso M.-N."/>
            <person name="Henrissat B."/>
            <person name="Hibbett D."/>
            <person name="Martinez A.T."/>
            <person name="Grigoriev I.V."/>
        </authorList>
    </citation>
    <scope>NUCLEOTIDE SEQUENCE</scope>
    <source>
        <strain evidence="3">CBS 506.95</strain>
    </source>
</reference>
<organism evidence="3 4">
    <name type="scientific">Crepidotus variabilis</name>
    <dbReference type="NCBI Taxonomy" id="179855"/>
    <lineage>
        <taxon>Eukaryota</taxon>
        <taxon>Fungi</taxon>
        <taxon>Dikarya</taxon>
        <taxon>Basidiomycota</taxon>
        <taxon>Agaricomycotina</taxon>
        <taxon>Agaricomycetes</taxon>
        <taxon>Agaricomycetidae</taxon>
        <taxon>Agaricales</taxon>
        <taxon>Agaricineae</taxon>
        <taxon>Crepidotaceae</taxon>
        <taxon>Crepidotus</taxon>
    </lineage>
</organism>
<dbReference type="SUPFAM" id="SSF54495">
    <property type="entry name" value="UBC-like"/>
    <property type="match status" value="1"/>
</dbReference>
<feature type="region of interest" description="Disordered" evidence="1">
    <location>
        <begin position="683"/>
        <end position="716"/>
    </location>
</feature>
<dbReference type="Pfam" id="PF00179">
    <property type="entry name" value="UQ_con"/>
    <property type="match status" value="1"/>
</dbReference>
<feature type="compositionally biased region" description="Basic and acidic residues" evidence="1">
    <location>
        <begin position="699"/>
        <end position="716"/>
    </location>
</feature>
<gene>
    <name evidence="3" type="ORF">CPB83DRAFT_861484</name>
</gene>
<dbReference type="EMBL" id="MU157901">
    <property type="protein sequence ID" value="KAF9524254.1"/>
    <property type="molecule type" value="Genomic_DNA"/>
</dbReference>
<evidence type="ECO:0000259" key="2">
    <source>
        <dbReference type="PROSITE" id="PS50127"/>
    </source>
</evidence>
<evidence type="ECO:0000313" key="3">
    <source>
        <dbReference type="EMBL" id="KAF9524254.1"/>
    </source>
</evidence>
<dbReference type="PROSITE" id="PS50127">
    <property type="entry name" value="UBC_2"/>
    <property type="match status" value="1"/>
</dbReference>
<feature type="domain" description="UBC core" evidence="2">
    <location>
        <begin position="13"/>
        <end position="178"/>
    </location>
</feature>
<protein>
    <recommendedName>
        <fullName evidence="2">UBC core domain-containing protein</fullName>
    </recommendedName>
</protein>
<dbReference type="InterPro" id="IPR000608">
    <property type="entry name" value="UBC"/>
</dbReference>
<sequence>MSTQPAAARLDRRLLSRLQQDLAELRGSPYPGVAVFTDEADLRKLCLVLTPPSGPWKDLALHFDVHLPDAWPGLPPQVSATVRGIEHPNLFGSYICCDLLKTQEQIYAEAGYTGGYTPALTLRGLFLQFLTFFSNTSVEQDGGYVYYIGDHITTAYVWDDNKPMYQFPERSGCRHRDACACVQGFKAMEELWQNSAAPVVEVKSSIKDVSSHTKKTIQGRAMHRVEHVNRKWTSTLKLISSLKCKKCPYGSTLPHHNVVASKVAPNDIVVPKTLRQPPSVCALEKLSDDCLHEVASALPSEGLIALSSAYPRFRNIINSFHVLLRRELTCFFLRLPLNECILGIGVAMDSGARTLSSDFDWLSMEAFDNYKVRLSIEKRSFNYFLPLAFSRPNFLRALPEIRKRLYSIDVGLREAEAQIERRTRRPSNRRTGPPAKPYDTVEVIYRMMNAIVVSLMKSCDDTMSSPSASSGKSQTLLFASEKAVTSYCLLLHLLMCLCRSQPEILSDATVKLRRFVDIPKTRYKTSTPDLGELIVIITLVLLMPPTDKTKPITWEFIRGKFLEEVVTRNVRWVLNDSPELEVMEPGASDYRLNTTFKNSKTSLRLVMFQITFLDVFLQTYGGDIGRLDDNYGFAEKQIPEGMVKEIKEIYKVDNWPQFFVRVRLGKTLSREAFSQMLRDSVQESARRGYHRQSPQPKMEQLRKQRSEMARAEQNRG</sequence>
<evidence type="ECO:0000256" key="1">
    <source>
        <dbReference type="SAM" id="MobiDB-lite"/>
    </source>
</evidence>
<dbReference type="OrthoDB" id="109543at2759"/>
<accession>A0A9P6JL05</accession>
<dbReference type="InterPro" id="IPR016135">
    <property type="entry name" value="UBQ-conjugating_enzyme/RWD"/>
</dbReference>
<dbReference type="Proteomes" id="UP000807306">
    <property type="component" value="Unassembled WGS sequence"/>
</dbReference>
<name>A0A9P6JL05_9AGAR</name>
<dbReference type="Gene3D" id="3.10.110.10">
    <property type="entry name" value="Ubiquitin Conjugating Enzyme"/>
    <property type="match status" value="1"/>
</dbReference>
<proteinExistence type="predicted"/>
<evidence type="ECO:0000313" key="4">
    <source>
        <dbReference type="Proteomes" id="UP000807306"/>
    </source>
</evidence>